<dbReference type="EMBL" id="AAMD01000037">
    <property type="protein sequence ID" value="EAU67243.1"/>
    <property type="molecule type" value="Genomic_DNA"/>
</dbReference>
<reference evidence="2 3" key="1">
    <citation type="submission" date="2006-04" db="EMBL/GenBank/DDBJ databases">
        <authorList>
            <person name="Nierman W.C."/>
        </authorList>
    </citation>
    <scope>NUCLEOTIDE SEQUENCE [LARGE SCALE GENOMIC DNA]</scope>
    <source>
        <strain evidence="2 3">DW4/3-1</strain>
    </source>
</reference>
<evidence type="ECO:0000313" key="3">
    <source>
        <dbReference type="Proteomes" id="UP000032702"/>
    </source>
</evidence>
<feature type="region of interest" description="Disordered" evidence="1">
    <location>
        <begin position="1"/>
        <end position="30"/>
    </location>
</feature>
<name>Q094U9_STIAD</name>
<feature type="region of interest" description="Disordered" evidence="1">
    <location>
        <begin position="425"/>
        <end position="474"/>
    </location>
</feature>
<feature type="region of interest" description="Disordered" evidence="1">
    <location>
        <begin position="253"/>
        <end position="295"/>
    </location>
</feature>
<accession>Q094U9</accession>
<comment type="caution">
    <text evidence="2">The sequence shown here is derived from an EMBL/GenBank/DDBJ whole genome shotgun (WGS) entry which is preliminary data.</text>
</comment>
<feature type="region of interest" description="Disordered" evidence="1">
    <location>
        <begin position="42"/>
        <end position="62"/>
    </location>
</feature>
<protein>
    <submittedName>
        <fullName evidence="2">Uncharacterized protein</fullName>
    </submittedName>
</protein>
<feature type="compositionally biased region" description="Gly residues" evidence="1">
    <location>
        <begin position="253"/>
        <end position="264"/>
    </location>
</feature>
<evidence type="ECO:0000313" key="2">
    <source>
        <dbReference type="EMBL" id="EAU67243.1"/>
    </source>
</evidence>
<sequence>MGAHHLPRQGQSQADAWRGAPGAHGPGEEGLEEAGAHLLRNPRPLVSHEDPGPGARPAWGRRALPGEGAHYVHPLPLGGCSDGVAEQVGERTLDEDGIERGGREVALGLQLQWDTGFVRLRLHVFEGPLEDVIQLAAGFKPQGLARLHPRHVEQGRDEANLPLTRAAGQREHPLLLLGQRAGGAIGHEAQRRPEPGQGRSQIMGHRGHEGIFQAAEFPEALAHPLQLRREGLDFVWPLHRVQRGEVALAHPMGLGGQQGQGVGDPPGHPAGHAPGGEQGEASQHPAHHDGGRPNGVGLGLALLHGLVQGVDAGDPRLREALVKDEALLATLGGEQKRTGVALGDLLGIVPVVLRGLKKAWGDGGVVLREQAVEFHEVGPHGARHVAPGGRALLTGEDALPGSDLHLPGCLVEGFLLLEGAELFLPDGGEEGGDSHQRHPREARRAQQDGGQQEMGNEEALGESHSVTDSKGREGLPVGVRQACRIPVSNLEPSASHAQCSRALSQRGCEVGHISPWASLPDRGASWCCAPRRALRGRHADVEPGFRVHFPP</sequence>
<gene>
    <name evidence="2" type="ORF">STIAU_7529</name>
</gene>
<proteinExistence type="predicted"/>
<dbReference type="AlphaFoldDB" id="Q094U9"/>
<organism evidence="2 3">
    <name type="scientific">Stigmatella aurantiaca (strain DW4/3-1)</name>
    <dbReference type="NCBI Taxonomy" id="378806"/>
    <lineage>
        <taxon>Bacteria</taxon>
        <taxon>Pseudomonadati</taxon>
        <taxon>Myxococcota</taxon>
        <taxon>Myxococcia</taxon>
        <taxon>Myxococcales</taxon>
        <taxon>Cystobacterineae</taxon>
        <taxon>Archangiaceae</taxon>
        <taxon>Stigmatella</taxon>
    </lineage>
</organism>
<evidence type="ECO:0000256" key="1">
    <source>
        <dbReference type="SAM" id="MobiDB-lite"/>
    </source>
</evidence>
<dbReference type="Proteomes" id="UP000032702">
    <property type="component" value="Unassembled WGS sequence"/>
</dbReference>